<organism evidence="3 4">
    <name type="scientific">Enterococcus saigonensis</name>
    <dbReference type="NCBI Taxonomy" id="1805431"/>
    <lineage>
        <taxon>Bacteria</taxon>
        <taxon>Bacillati</taxon>
        <taxon>Bacillota</taxon>
        <taxon>Bacilli</taxon>
        <taxon>Lactobacillales</taxon>
        <taxon>Enterococcaceae</taxon>
        <taxon>Enterococcus</taxon>
    </lineage>
</organism>
<accession>A0A679I9L1</accession>
<feature type="transmembrane region" description="Helical" evidence="1">
    <location>
        <begin position="7"/>
        <end position="25"/>
    </location>
</feature>
<name>A0A679I9L1_9ENTE</name>
<feature type="transmembrane region" description="Helical" evidence="1">
    <location>
        <begin position="284"/>
        <end position="306"/>
    </location>
</feature>
<feature type="transmembrane region" description="Helical" evidence="1">
    <location>
        <begin position="69"/>
        <end position="91"/>
    </location>
</feature>
<feature type="transmembrane region" description="Helical" evidence="1">
    <location>
        <begin position="185"/>
        <end position="202"/>
    </location>
</feature>
<evidence type="ECO:0000259" key="2">
    <source>
        <dbReference type="Pfam" id="PF01757"/>
    </source>
</evidence>
<reference evidence="3 4" key="1">
    <citation type="submission" date="2020-02" db="EMBL/GenBank/DDBJ databases">
        <title>Characterization of vanA genotype vancomycin-resistant Enterococcus saigonensis VE80.</title>
        <authorList>
            <person name="Harada T."/>
            <person name="Motooka D."/>
            <person name="Nakamura S."/>
            <person name="Yamamoto Y."/>
            <person name="Kawahara R."/>
            <person name="Kawatsu K."/>
        </authorList>
    </citation>
    <scope>NUCLEOTIDE SEQUENCE [LARGE SCALE GENOMIC DNA]</scope>
    <source>
        <strain evidence="3 4">VE80</strain>
    </source>
</reference>
<dbReference type="GO" id="GO:0016747">
    <property type="term" value="F:acyltransferase activity, transferring groups other than amino-acyl groups"/>
    <property type="evidence" value="ECO:0007669"/>
    <property type="project" value="InterPro"/>
</dbReference>
<keyword evidence="4" id="KW-1185">Reference proteome</keyword>
<evidence type="ECO:0000313" key="4">
    <source>
        <dbReference type="Proteomes" id="UP000502998"/>
    </source>
</evidence>
<feature type="transmembrane region" description="Helical" evidence="1">
    <location>
        <begin position="129"/>
        <end position="148"/>
    </location>
</feature>
<dbReference type="PANTHER" id="PTHR37312">
    <property type="entry name" value="MEMBRANE-BOUND ACYLTRANSFERASE YKRP-RELATED"/>
    <property type="match status" value="1"/>
</dbReference>
<dbReference type="Proteomes" id="UP000502998">
    <property type="component" value="Chromosome"/>
</dbReference>
<dbReference type="InterPro" id="IPR052734">
    <property type="entry name" value="Nod_factor_acetyltransferase"/>
</dbReference>
<keyword evidence="1" id="KW-0812">Transmembrane</keyword>
<evidence type="ECO:0000313" key="3">
    <source>
        <dbReference type="EMBL" id="BCA85070.1"/>
    </source>
</evidence>
<dbReference type="KEGG" id="esg:EsVE80_05930"/>
<gene>
    <name evidence="3" type="ORF">EsVE80_05930</name>
</gene>
<proteinExistence type="predicted"/>
<feature type="transmembrane region" description="Helical" evidence="1">
    <location>
        <begin position="97"/>
        <end position="117"/>
    </location>
</feature>
<keyword evidence="3" id="KW-0808">Transferase</keyword>
<dbReference type="PANTHER" id="PTHR37312:SF1">
    <property type="entry name" value="MEMBRANE-BOUND ACYLTRANSFERASE YKRP-RELATED"/>
    <property type="match status" value="1"/>
</dbReference>
<protein>
    <submittedName>
        <fullName evidence="3">Acyltransferase</fullName>
    </submittedName>
</protein>
<feature type="transmembrane region" description="Helical" evidence="1">
    <location>
        <begin position="154"/>
        <end position="173"/>
    </location>
</feature>
<dbReference type="RefSeq" id="WP_173102432.1">
    <property type="nucleotide sequence ID" value="NZ_AP022822.1"/>
</dbReference>
<evidence type="ECO:0000256" key="1">
    <source>
        <dbReference type="SAM" id="Phobius"/>
    </source>
</evidence>
<dbReference type="AlphaFoldDB" id="A0A679I9L1"/>
<feature type="domain" description="Acyltransferase 3" evidence="2">
    <location>
        <begin position="6"/>
        <end position="304"/>
    </location>
</feature>
<keyword evidence="3" id="KW-0012">Acyltransferase</keyword>
<keyword evidence="1" id="KW-1133">Transmembrane helix</keyword>
<dbReference type="Pfam" id="PF01757">
    <property type="entry name" value="Acyl_transf_3"/>
    <property type="match status" value="1"/>
</dbReference>
<dbReference type="EMBL" id="AP022822">
    <property type="protein sequence ID" value="BCA85070.1"/>
    <property type="molecule type" value="Genomic_DNA"/>
</dbReference>
<keyword evidence="1" id="KW-0472">Membrane</keyword>
<dbReference type="InterPro" id="IPR002656">
    <property type="entry name" value="Acyl_transf_3_dom"/>
</dbReference>
<feature type="transmembrane region" description="Helical" evidence="1">
    <location>
        <begin position="227"/>
        <end position="248"/>
    </location>
</feature>
<feature type="transmembrane region" description="Helical" evidence="1">
    <location>
        <begin position="37"/>
        <end position="57"/>
    </location>
</feature>
<sequence>MKQRMAFFDNAKFILMVLVVFSHLLEPFIEDWQGYHNLYYFIFMFHMPAFILIAGYFSKGLQKGKIRKVVKKTLLPYVIFQLVYSSYYALIGLEDNFSWNVLVPNWSLWFLVSLFCWQCALNLLKRLPTWLALTLSMGVALIVGYLPFIDRNFAMQRTFVFLPFFLIGHYFSWEKLVTIRQQHRYSFALVGFGSIFAFINQFENFNKYLVFGSKPYEDFLSDPQLGAFIRLLVMILGFIGILSFLLLVPRQRTFYTDLGKNTLTVYLLQGFIVKGLRALKIANFDLGIAGFIGILIFSIFLTFFFASPKWQLFYLKLKIVMQKKIRKKATSILE</sequence>